<organism evidence="2 3">
    <name type="scientific">Nocardioides kribbensis</name>
    <dbReference type="NCBI Taxonomy" id="305517"/>
    <lineage>
        <taxon>Bacteria</taxon>
        <taxon>Bacillati</taxon>
        <taxon>Actinomycetota</taxon>
        <taxon>Actinomycetes</taxon>
        <taxon>Propionibacteriales</taxon>
        <taxon>Nocardioidaceae</taxon>
        <taxon>Nocardioides</taxon>
    </lineage>
</organism>
<feature type="transmembrane region" description="Helical" evidence="1">
    <location>
        <begin position="32"/>
        <end position="51"/>
    </location>
</feature>
<dbReference type="RefSeq" id="WP_349805423.1">
    <property type="nucleotide sequence ID" value="NZ_JBEGDP010000028.1"/>
</dbReference>
<name>A0ABV1P2U2_9ACTN</name>
<keyword evidence="1" id="KW-0812">Transmembrane</keyword>
<evidence type="ECO:0000313" key="2">
    <source>
        <dbReference type="EMBL" id="MEQ7849075.1"/>
    </source>
</evidence>
<dbReference type="Proteomes" id="UP001482520">
    <property type="component" value="Unassembled WGS sequence"/>
</dbReference>
<proteinExistence type="predicted"/>
<keyword evidence="1" id="KW-1133">Transmembrane helix</keyword>
<keyword evidence="3" id="KW-1185">Reference proteome</keyword>
<evidence type="ECO:0000313" key="3">
    <source>
        <dbReference type="Proteomes" id="UP001482520"/>
    </source>
</evidence>
<keyword evidence="1" id="KW-0472">Membrane</keyword>
<gene>
    <name evidence="2" type="ORF">V6R90_17485</name>
</gene>
<accession>A0ABV1P2U2</accession>
<protein>
    <submittedName>
        <fullName evidence="2">Uncharacterized protein</fullName>
    </submittedName>
</protein>
<evidence type="ECO:0000256" key="1">
    <source>
        <dbReference type="SAM" id="Phobius"/>
    </source>
</evidence>
<dbReference type="EMBL" id="JBEGDP010000028">
    <property type="protein sequence ID" value="MEQ7849075.1"/>
    <property type="molecule type" value="Genomic_DNA"/>
</dbReference>
<reference evidence="2 3" key="1">
    <citation type="submission" date="2024-02" db="EMBL/GenBank/DDBJ databases">
        <title>Full genome sequence of Nocardioides kribbensis.</title>
        <authorList>
            <person name="Poletto B.L."/>
            <person name="Silva G."/>
            <person name="Galante D."/>
            <person name="Campos K.R."/>
            <person name="Santos M.B.N."/>
            <person name="Sacchi C.T."/>
        </authorList>
    </citation>
    <scope>NUCLEOTIDE SEQUENCE [LARGE SCALE GENOMIC DNA]</scope>
    <source>
        <strain evidence="2 3">O4R</strain>
    </source>
</reference>
<sequence>MCIRDGVLAAHLPAAAAGPGAAAHGAQVATLLVVPLSLCLAALGASGEAARRGRRTGSARR</sequence>
<comment type="caution">
    <text evidence="2">The sequence shown here is derived from an EMBL/GenBank/DDBJ whole genome shotgun (WGS) entry which is preliminary data.</text>
</comment>